<keyword evidence="4" id="KW-1185">Reference proteome</keyword>
<dbReference type="EMBL" id="JAPEVB010000005">
    <property type="protein sequence ID" value="KAJ4387347.1"/>
    <property type="molecule type" value="Genomic_DNA"/>
</dbReference>
<proteinExistence type="predicted"/>
<comment type="caution">
    <text evidence="3">The sequence shown here is derived from an EMBL/GenBank/DDBJ whole genome shotgun (WGS) entry which is preliminary data.</text>
</comment>
<feature type="domain" description="Cyanovirin-N" evidence="2">
    <location>
        <begin position="29"/>
        <end position="137"/>
    </location>
</feature>
<keyword evidence="1" id="KW-0732">Signal</keyword>
<feature type="chain" id="PRO_5040824623" description="Cyanovirin-N domain-containing protein" evidence="1">
    <location>
        <begin position="23"/>
        <end position="148"/>
    </location>
</feature>
<dbReference type="InterPro" id="IPR036673">
    <property type="entry name" value="Cyanovirin-N_sf"/>
</dbReference>
<evidence type="ECO:0000256" key="1">
    <source>
        <dbReference type="SAM" id="SignalP"/>
    </source>
</evidence>
<evidence type="ECO:0000313" key="3">
    <source>
        <dbReference type="EMBL" id="KAJ4387347.1"/>
    </source>
</evidence>
<dbReference type="AlphaFoldDB" id="A0A9W9CUA6"/>
<evidence type="ECO:0000313" key="4">
    <source>
        <dbReference type="Proteomes" id="UP001140453"/>
    </source>
</evidence>
<evidence type="ECO:0000259" key="2">
    <source>
        <dbReference type="Pfam" id="PF08881"/>
    </source>
</evidence>
<gene>
    <name evidence="3" type="ORF">N0V93_007938</name>
</gene>
<dbReference type="Pfam" id="PF08881">
    <property type="entry name" value="CVNH"/>
    <property type="match status" value="1"/>
</dbReference>
<sequence length="148" mass="15569">MAFFSLVALAIFGSFLPDLAAGDNWQPNFNETCSDIWWEQSGLAPHAVTLFATCELSGGTTTSSLDLGVCLTVGDNGQISGMDNGNWGGHADCGCGEYDVAQDGSTLSCTCTNSKGDNNYFNEFNLNQVVGNTAGFLYCYSTLGTVAN</sequence>
<protein>
    <recommendedName>
        <fullName evidence="2">Cyanovirin-N domain-containing protein</fullName>
    </recommendedName>
</protein>
<dbReference type="Proteomes" id="UP001140453">
    <property type="component" value="Unassembled WGS sequence"/>
</dbReference>
<organism evidence="3 4">
    <name type="scientific">Gnomoniopsis smithogilvyi</name>
    <dbReference type="NCBI Taxonomy" id="1191159"/>
    <lineage>
        <taxon>Eukaryota</taxon>
        <taxon>Fungi</taxon>
        <taxon>Dikarya</taxon>
        <taxon>Ascomycota</taxon>
        <taxon>Pezizomycotina</taxon>
        <taxon>Sordariomycetes</taxon>
        <taxon>Sordariomycetidae</taxon>
        <taxon>Diaporthales</taxon>
        <taxon>Gnomoniaceae</taxon>
        <taxon>Gnomoniopsis</taxon>
    </lineage>
</organism>
<dbReference type="OrthoDB" id="10490689at2759"/>
<feature type="signal peptide" evidence="1">
    <location>
        <begin position="1"/>
        <end position="22"/>
    </location>
</feature>
<dbReference type="Gene3D" id="2.30.60.10">
    <property type="entry name" value="Cyanovirin-N"/>
    <property type="match status" value="1"/>
</dbReference>
<name>A0A9W9CUA6_9PEZI</name>
<dbReference type="InterPro" id="IPR011058">
    <property type="entry name" value="Cyanovirin-N"/>
</dbReference>
<reference evidence="3" key="1">
    <citation type="submission" date="2022-10" db="EMBL/GenBank/DDBJ databases">
        <title>Tapping the CABI collections for fungal endophytes: first genome assemblies for Collariella, Neodidymelliopsis, Ascochyta clinopodiicola, Didymella pomorum, Didymosphaeria variabile, Neocosmospora piperis and Neocucurbitaria cava.</title>
        <authorList>
            <person name="Hill R."/>
        </authorList>
    </citation>
    <scope>NUCLEOTIDE SEQUENCE</scope>
    <source>
        <strain evidence="3">IMI 355082</strain>
    </source>
</reference>
<accession>A0A9W9CUA6</accession>
<dbReference type="SUPFAM" id="SSF51322">
    <property type="entry name" value="Cyanovirin-N"/>
    <property type="match status" value="1"/>
</dbReference>